<feature type="compositionally biased region" description="Polar residues" evidence="1">
    <location>
        <begin position="168"/>
        <end position="188"/>
    </location>
</feature>
<feature type="compositionally biased region" description="Polar residues" evidence="1">
    <location>
        <begin position="307"/>
        <end position="323"/>
    </location>
</feature>
<evidence type="ECO:0008006" key="4">
    <source>
        <dbReference type="Google" id="ProtNLM"/>
    </source>
</evidence>
<organism evidence="2 3">
    <name type="scientific">Podarcis lilfordi</name>
    <name type="common">Lilford's wall lizard</name>
    <dbReference type="NCBI Taxonomy" id="74358"/>
    <lineage>
        <taxon>Eukaryota</taxon>
        <taxon>Metazoa</taxon>
        <taxon>Chordata</taxon>
        <taxon>Craniata</taxon>
        <taxon>Vertebrata</taxon>
        <taxon>Euteleostomi</taxon>
        <taxon>Lepidosauria</taxon>
        <taxon>Squamata</taxon>
        <taxon>Bifurcata</taxon>
        <taxon>Unidentata</taxon>
        <taxon>Episquamata</taxon>
        <taxon>Laterata</taxon>
        <taxon>Lacertibaenia</taxon>
        <taxon>Lacertidae</taxon>
        <taxon>Podarcis</taxon>
    </lineage>
</organism>
<feature type="region of interest" description="Disordered" evidence="1">
    <location>
        <begin position="130"/>
        <end position="393"/>
    </location>
</feature>
<feature type="compositionally biased region" description="Polar residues" evidence="1">
    <location>
        <begin position="351"/>
        <end position="371"/>
    </location>
</feature>
<evidence type="ECO:0000256" key="1">
    <source>
        <dbReference type="SAM" id="MobiDB-lite"/>
    </source>
</evidence>
<sequence length="393" mass="42465">MVPEKHGVAKRRQEEEEEVSGICPTESSERSIDTNFFGRESEGKALLWSSLSPEKLEEMMSEANRLAALMEGCELLEKENGSSETRLEMVPDFEPLPSIESLHAVRKDSRAPRRRTFNVTNSPLQALLPTVGPESCCSVGSPKAPLPDMGSPTSCVADPPVPKRRQNKSNACIPNTQLPKKSRPNQPLKSLAATKSLDIKKTITRSSRKERSTPPTLPTQNKKPLPSLRPPLQTNRQGPWRETEKSSGKASSSEGSQLGLQDPPSKGKKPVPYAKARLGPRLDPLKTGPVKKASVAPEKVAHLPKANASQVTSMGGSAPQLQASYKPHSSCREIRTRNTAKSGLASRLPVLNSNTPAFQQTVPSGTSQNSRLRLPKKATSGKSSLAVNRSGTG</sequence>
<feature type="compositionally biased region" description="Basic and acidic residues" evidence="1">
    <location>
        <begin position="197"/>
        <end position="212"/>
    </location>
</feature>
<dbReference type="AlphaFoldDB" id="A0AA35PAD2"/>
<feature type="compositionally biased region" description="Basic and acidic residues" evidence="1">
    <location>
        <begin position="1"/>
        <end position="14"/>
    </location>
</feature>
<dbReference type="Proteomes" id="UP001178461">
    <property type="component" value="Chromosome 6"/>
</dbReference>
<feature type="region of interest" description="Disordered" evidence="1">
    <location>
        <begin position="1"/>
        <end position="32"/>
    </location>
</feature>
<dbReference type="EMBL" id="OX395131">
    <property type="protein sequence ID" value="CAI5777457.1"/>
    <property type="molecule type" value="Genomic_DNA"/>
</dbReference>
<name>A0AA35PAD2_9SAUR</name>
<evidence type="ECO:0000313" key="2">
    <source>
        <dbReference type="EMBL" id="CAI5777457.1"/>
    </source>
</evidence>
<accession>A0AA35PAD2</accession>
<keyword evidence="3" id="KW-1185">Reference proteome</keyword>
<evidence type="ECO:0000313" key="3">
    <source>
        <dbReference type="Proteomes" id="UP001178461"/>
    </source>
</evidence>
<protein>
    <recommendedName>
        <fullName evidence="4">G2 and S phase-expressed protein 1 N-terminal domain-containing protein</fullName>
    </recommendedName>
</protein>
<reference evidence="2" key="1">
    <citation type="submission" date="2022-12" db="EMBL/GenBank/DDBJ databases">
        <authorList>
            <person name="Alioto T."/>
            <person name="Alioto T."/>
            <person name="Gomez Garrido J."/>
        </authorList>
    </citation>
    <scope>NUCLEOTIDE SEQUENCE</scope>
</reference>
<proteinExistence type="predicted"/>
<feature type="compositionally biased region" description="Polar residues" evidence="1">
    <location>
        <begin position="380"/>
        <end position="393"/>
    </location>
</feature>
<gene>
    <name evidence="2" type="ORF">PODLI_1B012612</name>
</gene>